<dbReference type="AlphaFoldDB" id="A0A7W9T109"/>
<proteinExistence type="predicted"/>
<evidence type="ECO:0000313" key="2">
    <source>
        <dbReference type="Proteomes" id="UP000532746"/>
    </source>
</evidence>
<keyword evidence="2" id="KW-1185">Reference proteome</keyword>
<sequence>MQRISFPYSGNVFLDNGTVALYHYLQQAARLTEHDNLQPLQPYELSEGRHFGLMGADGSLPEHVWVEHPRLYELLEELYYAMGREVYDTYTHKQMQKGGNLYFTLTGEVIQAFPKMNTYGFTHLLTNNAQGGTRRKENSRKFKDIENKDPALAARLDAGYTERGVKRDKKVYFNEPYTKITRLDAPTAAHFAPGPHRCYLTGESVKTLVEAQNISPFLSSSMSMFNSGLSSSDKKVSWKAMYLSRFAAAACLYQYPNKLREALNVYFLHADSLEHLHTVVVDRLYRGIQNGLGVEQLREEKLEFQRNFRASEALGKPGDFVGVYETLFVVLHSLREQVLRVELPLKEPVVSTQEAEPADEEWLDPTELLFPTALRGPLALYFLRAESFAATMRPKVFDKLFNFHYAIGLIGHLQLQKIPLKAALQSLKVLKPSQRTAANAFQQERQLRERVVGRMLQGQSILEDVEGLLYDCYGYLLDGLADPKNGPGWKHYSALLHLTELYEKLTNSHIMEQSALQERAIKLGAQIGQGILNYQGKAAEKGTANLGQRQINAKQGRKYIVALRKARRYPDFLEQLSRVQMRYGLLVSRELLDTLTEAEFPWVKQFILLSALNQLNTELNPKKSDNSQPSA</sequence>
<gene>
    <name evidence="1" type="ORF">HNQ93_002486</name>
</gene>
<dbReference type="Proteomes" id="UP000532746">
    <property type="component" value="Unassembled WGS sequence"/>
</dbReference>
<dbReference type="RefSeq" id="WP_183403913.1">
    <property type="nucleotide sequence ID" value="NZ_JACHGG010000003.1"/>
</dbReference>
<reference evidence="1 2" key="1">
    <citation type="submission" date="2020-08" db="EMBL/GenBank/DDBJ databases">
        <title>Genomic Encyclopedia of Type Strains, Phase IV (KMG-IV): sequencing the most valuable type-strain genomes for metagenomic binning, comparative biology and taxonomic classification.</title>
        <authorList>
            <person name="Goeker M."/>
        </authorList>
    </citation>
    <scope>NUCLEOTIDE SEQUENCE [LARGE SCALE GENOMIC DNA]</scope>
    <source>
        <strain evidence="1 2">DSM 26718</strain>
    </source>
</reference>
<comment type="caution">
    <text evidence="1">The sequence shown here is derived from an EMBL/GenBank/DDBJ whole genome shotgun (WGS) entry which is preliminary data.</text>
</comment>
<protein>
    <recommendedName>
        <fullName evidence="3">Type I-B CRISPR-associated protein Cas8b1/Cst1</fullName>
    </recommendedName>
</protein>
<evidence type="ECO:0008006" key="3">
    <source>
        <dbReference type="Google" id="ProtNLM"/>
    </source>
</evidence>
<dbReference type="EMBL" id="JACHGG010000003">
    <property type="protein sequence ID" value="MBB6059626.1"/>
    <property type="molecule type" value="Genomic_DNA"/>
</dbReference>
<evidence type="ECO:0000313" key="1">
    <source>
        <dbReference type="EMBL" id="MBB6059626.1"/>
    </source>
</evidence>
<organism evidence="1 2">
    <name type="scientific">Hymenobacter luteus</name>
    <dbReference type="NCBI Taxonomy" id="1411122"/>
    <lineage>
        <taxon>Bacteria</taxon>
        <taxon>Pseudomonadati</taxon>
        <taxon>Bacteroidota</taxon>
        <taxon>Cytophagia</taxon>
        <taxon>Cytophagales</taxon>
        <taxon>Hymenobacteraceae</taxon>
        <taxon>Hymenobacter</taxon>
    </lineage>
</organism>
<accession>A0A7W9T109</accession>
<name>A0A7W9T109_9BACT</name>